<evidence type="ECO:0000313" key="3">
    <source>
        <dbReference type="EMBL" id="MDC0710982.1"/>
    </source>
</evidence>
<keyword evidence="4" id="KW-1185">Reference proteome</keyword>
<feature type="signal peptide" evidence="2">
    <location>
        <begin position="1"/>
        <end position="18"/>
    </location>
</feature>
<feature type="compositionally biased region" description="Polar residues" evidence="1">
    <location>
        <begin position="84"/>
        <end position="94"/>
    </location>
</feature>
<organism evidence="3 4">
    <name type="scientific">Stigmatella ashevillensis</name>
    <dbReference type="NCBI Taxonomy" id="2995309"/>
    <lineage>
        <taxon>Bacteria</taxon>
        <taxon>Pseudomonadati</taxon>
        <taxon>Myxococcota</taxon>
        <taxon>Myxococcia</taxon>
        <taxon>Myxococcales</taxon>
        <taxon>Cystobacterineae</taxon>
        <taxon>Archangiaceae</taxon>
        <taxon>Stigmatella</taxon>
    </lineage>
</organism>
<sequence>MTRLGLGLALAASPAALAYPPQCMDVCSCASSCDQPCFLGTKRFTCAEEICTDYCFASAQQTSGDSESQEPQEAQESSGDVCTEQAQGSASAET</sequence>
<reference evidence="3 4" key="1">
    <citation type="submission" date="2022-11" db="EMBL/GenBank/DDBJ databases">
        <title>Minimal conservation of predation-associated metabolite biosynthetic gene clusters underscores biosynthetic potential of Myxococcota including descriptions for ten novel species: Archangium lansinium sp. nov., Myxococcus landrumus sp. nov., Nannocystis bai.</title>
        <authorList>
            <person name="Ahearne A."/>
            <person name="Stevens C."/>
            <person name="Dowd S."/>
        </authorList>
    </citation>
    <scope>NUCLEOTIDE SEQUENCE [LARGE SCALE GENOMIC DNA]</scope>
    <source>
        <strain evidence="3 4">NCWAL01</strain>
    </source>
</reference>
<gene>
    <name evidence="3" type="ORF">POL68_21095</name>
</gene>
<protein>
    <submittedName>
        <fullName evidence="3">Uncharacterized protein</fullName>
    </submittedName>
</protein>
<accession>A0ABT5DBD3</accession>
<comment type="caution">
    <text evidence="3">The sequence shown here is derived from an EMBL/GenBank/DDBJ whole genome shotgun (WGS) entry which is preliminary data.</text>
</comment>
<dbReference type="Proteomes" id="UP001221838">
    <property type="component" value="Unassembled WGS sequence"/>
</dbReference>
<evidence type="ECO:0000313" key="4">
    <source>
        <dbReference type="Proteomes" id="UP001221838"/>
    </source>
</evidence>
<name>A0ABT5DBD3_9BACT</name>
<evidence type="ECO:0000256" key="2">
    <source>
        <dbReference type="SAM" id="SignalP"/>
    </source>
</evidence>
<evidence type="ECO:0000256" key="1">
    <source>
        <dbReference type="SAM" id="MobiDB-lite"/>
    </source>
</evidence>
<feature type="region of interest" description="Disordered" evidence="1">
    <location>
        <begin position="62"/>
        <end position="94"/>
    </location>
</feature>
<keyword evidence="2" id="KW-0732">Signal</keyword>
<proteinExistence type="predicted"/>
<feature type="chain" id="PRO_5045447539" evidence="2">
    <location>
        <begin position="19"/>
        <end position="94"/>
    </location>
</feature>
<feature type="compositionally biased region" description="Low complexity" evidence="1">
    <location>
        <begin position="69"/>
        <end position="78"/>
    </location>
</feature>
<dbReference type="EMBL" id="JAQNDM010000002">
    <property type="protein sequence ID" value="MDC0710982.1"/>
    <property type="molecule type" value="Genomic_DNA"/>
</dbReference>